<sequence>MEHSWKLFALMFVLAEWIEPGDCALNNRNQITYVNRPYEIKRENNLTIVKPEPPPHELVAKMARYIVHKSDWTALATISTHAPIVGYPFANIFSVSDGPIHISKGIPYFYLTDMEISVQDLKEDARTTITMSLAQTHFCKKHKYDPEDPLYHGWWFGKLVINKICLLDYFGGVKDVDLVEYFATNPL</sequence>
<reference evidence="3" key="1">
    <citation type="submission" date="2021-11" db="EMBL/GenBank/DDBJ databases">
        <authorList>
            <person name="Schell T."/>
        </authorList>
    </citation>
    <scope>NUCLEOTIDE SEQUENCE</scope>
    <source>
        <strain evidence="3">M5</strain>
    </source>
</reference>
<feature type="domain" description="CREG-like beta-barrel" evidence="2">
    <location>
        <begin position="54"/>
        <end position="149"/>
    </location>
</feature>
<dbReference type="InterPro" id="IPR012349">
    <property type="entry name" value="Split_barrel_FMN-bd"/>
</dbReference>
<dbReference type="Pfam" id="PF13883">
    <property type="entry name" value="CREG_beta-barrel"/>
    <property type="match status" value="1"/>
</dbReference>
<dbReference type="Proteomes" id="UP000789390">
    <property type="component" value="Unassembled WGS sequence"/>
</dbReference>
<comment type="caution">
    <text evidence="3">The sequence shown here is derived from an EMBL/GenBank/DDBJ whole genome shotgun (WGS) entry which is preliminary data.</text>
</comment>
<proteinExistence type="predicted"/>
<dbReference type="PANTHER" id="PTHR13343:SF17">
    <property type="entry name" value="CELLULAR REPRESSOR OF E1A-STIMULATED GENES, ISOFORM A"/>
    <property type="match status" value="1"/>
</dbReference>
<feature type="signal peptide" evidence="1">
    <location>
        <begin position="1"/>
        <end position="23"/>
    </location>
</feature>
<accession>A0A8J2S0S3</accession>
<keyword evidence="1" id="KW-0732">Signal</keyword>
<keyword evidence="4" id="KW-1185">Reference proteome</keyword>
<dbReference type="PANTHER" id="PTHR13343">
    <property type="entry name" value="CREG1 PROTEIN"/>
    <property type="match status" value="1"/>
</dbReference>
<dbReference type="OrthoDB" id="46836at2759"/>
<evidence type="ECO:0000313" key="3">
    <source>
        <dbReference type="EMBL" id="CAH0110569.1"/>
    </source>
</evidence>
<dbReference type="GO" id="GO:0005737">
    <property type="term" value="C:cytoplasm"/>
    <property type="evidence" value="ECO:0007669"/>
    <property type="project" value="UniProtKB-ARBA"/>
</dbReference>
<dbReference type="InterPro" id="IPR055343">
    <property type="entry name" value="CREG_beta-barrel"/>
</dbReference>
<dbReference type="GO" id="GO:0005615">
    <property type="term" value="C:extracellular space"/>
    <property type="evidence" value="ECO:0007669"/>
    <property type="project" value="TreeGrafter"/>
</dbReference>
<organism evidence="3 4">
    <name type="scientific">Daphnia galeata</name>
    <dbReference type="NCBI Taxonomy" id="27404"/>
    <lineage>
        <taxon>Eukaryota</taxon>
        <taxon>Metazoa</taxon>
        <taxon>Ecdysozoa</taxon>
        <taxon>Arthropoda</taxon>
        <taxon>Crustacea</taxon>
        <taxon>Branchiopoda</taxon>
        <taxon>Diplostraca</taxon>
        <taxon>Cladocera</taxon>
        <taxon>Anomopoda</taxon>
        <taxon>Daphniidae</taxon>
        <taxon>Daphnia</taxon>
    </lineage>
</organism>
<dbReference type="SUPFAM" id="SSF50475">
    <property type="entry name" value="FMN-binding split barrel"/>
    <property type="match status" value="1"/>
</dbReference>
<evidence type="ECO:0000259" key="2">
    <source>
        <dbReference type="Pfam" id="PF13883"/>
    </source>
</evidence>
<dbReference type="AlphaFoldDB" id="A0A8J2S0S3"/>
<name>A0A8J2S0S3_9CRUS</name>
<evidence type="ECO:0000256" key="1">
    <source>
        <dbReference type="SAM" id="SignalP"/>
    </source>
</evidence>
<dbReference type="EMBL" id="CAKKLH010000303">
    <property type="protein sequence ID" value="CAH0110569.1"/>
    <property type="molecule type" value="Genomic_DNA"/>
</dbReference>
<gene>
    <name evidence="3" type="ORF">DGAL_LOCUS14139</name>
</gene>
<feature type="chain" id="PRO_5035201597" description="CREG-like beta-barrel domain-containing protein" evidence="1">
    <location>
        <begin position="24"/>
        <end position="187"/>
    </location>
</feature>
<evidence type="ECO:0000313" key="4">
    <source>
        <dbReference type="Proteomes" id="UP000789390"/>
    </source>
</evidence>
<protein>
    <recommendedName>
        <fullName evidence="2">CREG-like beta-barrel domain-containing protein</fullName>
    </recommendedName>
</protein>
<dbReference type="Gene3D" id="2.30.110.10">
    <property type="entry name" value="Electron Transport, Fmn-binding Protein, Chain A"/>
    <property type="match status" value="1"/>
</dbReference>